<reference evidence="1" key="1">
    <citation type="submission" date="2014-09" db="EMBL/GenBank/DDBJ databases">
        <authorList>
            <person name="Magalhaes I.L.F."/>
            <person name="Oliveira U."/>
            <person name="Santos F.R."/>
            <person name="Vidigal T.H.D.A."/>
            <person name="Brescovit A.D."/>
            <person name="Santos A.J."/>
        </authorList>
    </citation>
    <scope>NUCLEOTIDE SEQUENCE</scope>
    <source>
        <tissue evidence="1">Shoot tissue taken approximately 20 cm above the soil surface</tissue>
    </source>
</reference>
<proteinExistence type="predicted"/>
<protein>
    <submittedName>
        <fullName evidence="1">Uncharacterized protein</fullName>
    </submittedName>
</protein>
<organism evidence="1">
    <name type="scientific">Arundo donax</name>
    <name type="common">Giant reed</name>
    <name type="synonym">Donax arundinaceus</name>
    <dbReference type="NCBI Taxonomy" id="35708"/>
    <lineage>
        <taxon>Eukaryota</taxon>
        <taxon>Viridiplantae</taxon>
        <taxon>Streptophyta</taxon>
        <taxon>Embryophyta</taxon>
        <taxon>Tracheophyta</taxon>
        <taxon>Spermatophyta</taxon>
        <taxon>Magnoliopsida</taxon>
        <taxon>Liliopsida</taxon>
        <taxon>Poales</taxon>
        <taxon>Poaceae</taxon>
        <taxon>PACMAD clade</taxon>
        <taxon>Arundinoideae</taxon>
        <taxon>Arundineae</taxon>
        <taxon>Arundo</taxon>
    </lineage>
</organism>
<sequence length="27" mass="3245">MTYMDLESSLLLSTREEPLLFTERLKK</sequence>
<dbReference type="AlphaFoldDB" id="A0A0A9G308"/>
<accession>A0A0A9G308</accession>
<name>A0A0A9G308_ARUDO</name>
<evidence type="ECO:0000313" key="1">
    <source>
        <dbReference type="EMBL" id="JAE15003.1"/>
    </source>
</evidence>
<dbReference type="EMBL" id="GBRH01182893">
    <property type="protein sequence ID" value="JAE15003.1"/>
    <property type="molecule type" value="Transcribed_RNA"/>
</dbReference>
<reference evidence="1" key="2">
    <citation type="journal article" date="2015" name="Data Brief">
        <title>Shoot transcriptome of the giant reed, Arundo donax.</title>
        <authorList>
            <person name="Barrero R.A."/>
            <person name="Guerrero F.D."/>
            <person name="Moolhuijzen P."/>
            <person name="Goolsby J.A."/>
            <person name="Tidwell J."/>
            <person name="Bellgard S.E."/>
            <person name="Bellgard M.I."/>
        </authorList>
    </citation>
    <scope>NUCLEOTIDE SEQUENCE</scope>
    <source>
        <tissue evidence="1">Shoot tissue taken approximately 20 cm above the soil surface</tissue>
    </source>
</reference>